<reference evidence="6 8" key="1">
    <citation type="journal article" date="2016" name="Plant Dis.">
        <title>Improved production of propionic acid using genome shuffling.</title>
        <authorList>
            <person name="Luna-Flores C.H."/>
            <person name="Palfreyman R.W."/>
            <person name="Kromer J.O."/>
            <person name="Nielsen L.K."/>
            <person name="Marcellin E."/>
        </authorList>
    </citation>
    <scope>NUCLEOTIDE SEQUENCE [LARGE SCALE GENOMIC DNA]</scope>
    <source>
        <strain evidence="6 8">F3E8</strain>
    </source>
</reference>
<dbReference type="AlphaFoldDB" id="A0A142KHK4"/>
<keyword evidence="3" id="KW-0413">Isomerase</keyword>
<dbReference type="RefSeq" id="WP_015071902.1">
    <property type="nucleotide sequence ID" value="NZ_CP013126.1"/>
</dbReference>
<evidence type="ECO:0000259" key="4">
    <source>
        <dbReference type="Pfam" id="PF01168"/>
    </source>
</evidence>
<keyword evidence="8" id="KW-1185">Reference proteome</keyword>
<dbReference type="GO" id="GO:0008784">
    <property type="term" value="F:alanine racemase activity"/>
    <property type="evidence" value="ECO:0007669"/>
    <property type="project" value="TreeGrafter"/>
</dbReference>
<dbReference type="EMBL" id="CP015970">
    <property type="protein sequence ID" value="AOZ47063.1"/>
    <property type="molecule type" value="Genomic_DNA"/>
</dbReference>
<name>A0A142KHK4_9ACTN</name>
<dbReference type="EMBL" id="CP014352">
    <property type="protein sequence ID" value="AMS05592.1"/>
    <property type="molecule type" value="Genomic_DNA"/>
</dbReference>
<dbReference type="SUPFAM" id="SSF51419">
    <property type="entry name" value="PLP-binding barrel"/>
    <property type="match status" value="1"/>
</dbReference>
<protein>
    <recommendedName>
        <fullName evidence="4">Alanine racemase N-terminal domain-containing protein</fullName>
    </recommendedName>
</protein>
<dbReference type="InterPro" id="IPR001608">
    <property type="entry name" value="Ala_racemase_N"/>
</dbReference>
<dbReference type="Pfam" id="PF01168">
    <property type="entry name" value="Ala_racemase_N"/>
    <property type="match status" value="1"/>
</dbReference>
<reference evidence="5 7" key="2">
    <citation type="submission" date="2016-02" db="EMBL/GenBank/DDBJ databases">
        <title>Complete Genome Sequence of Propionibacterium acidipropionici ATCC 55737.</title>
        <authorList>
            <person name="Luna Flores C.H."/>
            <person name="Nielsen L.K."/>
            <person name="Marcellin E."/>
        </authorList>
    </citation>
    <scope>NUCLEOTIDE SEQUENCE [LARGE SCALE GENOMIC DNA]</scope>
    <source>
        <strain evidence="5 7">ATCC 55737</strain>
    </source>
</reference>
<organism evidence="5 7">
    <name type="scientific">Acidipropionibacterium acidipropionici</name>
    <dbReference type="NCBI Taxonomy" id="1748"/>
    <lineage>
        <taxon>Bacteria</taxon>
        <taxon>Bacillati</taxon>
        <taxon>Actinomycetota</taxon>
        <taxon>Actinomycetes</taxon>
        <taxon>Propionibacteriales</taxon>
        <taxon>Propionibacteriaceae</taxon>
        <taxon>Acidipropionibacterium</taxon>
    </lineage>
</organism>
<dbReference type="PANTHER" id="PTHR30511:SF0">
    <property type="entry name" value="ALANINE RACEMASE, CATABOLIC-RELATED"/>
    <property type="match status" value="1"/>
</dbReference>
<evidence type="ECO:0000256" key="3">
    <source>
        <dbReference type="ARBA" id="ARBA00023235"/>
    </source>
</evidence>
<comment type="cofactor">
    <cofactor evidence="1">
        <name>pyridoxal 5'-phosphate</name>
        <dbReference type="ChEBI" id="CHEBI:597326"/>
    </cofactor>
</comment>
<dbReference type="InterPro" id="IPR029066">
    <property type="entry name" value="PLP-binding_barrel"/>
</dbReference>
<dbReference type="OMA" id="FAEPPHM"/>
<evidence type="ECO:0000313" key="6">
    <source>
        <dbReference type="EMBL" id="AOZ47063.1"/>
    </source>
</evidence>
<evidence type="ECO:0000313" key="5">
    <source>
        <dbReference type="EMBL" id="AMS05592.1"/>
    </source>
</evidence>
<evidence type="ECO:0000256" key="2">
    <source>
        <dbReference type="ARBA" id="ARBA00022898"/>
    </source>
</evidence>
<evidence type="ECO:0000256" key="1">
    <source>
        <dbReference type="ARBA" id="ARBA00001933"/>
    </source>
</evidence>
<proteinExistence type="predicted"/>
<feature type="domain" description="Alanine racemase N-terminal" evidence="4">
    <location>
        <begin position="18"/>
        <end position="183"/>
    </location>
</feature>
<dbReference type="KEGG" id="aaci:ASQ49_05945"/>
<evidence type="ECO:0000313" key="7">
    <source>
        <dbReference type="Proteomes" id="UP000075221"/>
    </source>
</evidence>
<dbReference type="Proteomes" id="UP000178666">
    <property type="component" value="Chromosome"/>
</dbReference>
<dbReference type="Gene3D" id="2.40.37.10">
    <property type="entry name" value="Lyase, Ornithine Decarboxylase, Chain A, domain 1"/>
    <property type="match status" value="1"/>
</dbReference>
<dbReference type="PANTHER" id="PTHR30511">
    <property type="entry name" value="ALANINE RACEMASE"/>
    <property type="match status" value="1"/>
</dbReference>
<dbReference type="Gene3D" id="3.20.20.10">
    <property type="entry name" value="Alanine racemase"/>
    <property type="match status" value="1"/>
</dbReference>
<accession>A0A142KHK4</accession>
<sequence>MSLVLHVDGAAWRAHQDSVVAGDPGIVPVAKGNGYGFGLARLAGEVTRLGLGCLAVGTAEEVALVRGSADEHEVRGSADEHDVRAGDAEHPGFEGDVVVLTPWRPGDAVAEAALADPGVITTLSRLEDVAAVAKARPGARVILEVLTSMRRYGMRPDEFEAAVAAAEGLEIVGWTIHLPMIGQHLGEATDLATAALSAYTAPLWVSHLSAADLDRLRQTFHVEVRHRVGTELWLGAHDALHYRASVQDVHDVAPSERVGYWQRRAGRRHHRLAIVSGGTANGVAMQAPTAAANARQIAQTVANGVMEAGRMALSPYSAGGHKLFFAEPPHMQASLLWVPGSVRIGDELEVTMRATTATPDRIIVE</sequence>
<dbReference type="Proteomes" id="UP000075221">
    <property type="component" value="Chromosome"/>
</dbReference>
<dbReference type="GO" id="GO:0030632">
    <property type="term" value="P:D-alanine biosynthetic process"/>
    <property type="evidence" value="ECO:0007669"/>
    <property type="project" value="TreeGrafter"/>
</dbReference>
<dbReference type="InterPro" id="IPR009006">
    <property type="entry name" value="Ala_racemase/Decarboxylase_C"/>
</dbReference>
<dbReference type="GO" id="GO:0005829">
    <property type="term" value="C:cytosol"/>
    <property type="evidence" value="ECO:0007669"/>
    <property type="project" value="TreeGrafter"/>
</dbReference>
<dbReference type="GeneID" id="88084566"/>
<evidence type="ECO:0000313" key="8">
    <source>
        <dbReference type="Proteomes" id="UP000178666"/>
    </source>
</evidence>
<dbReference type="InterPro" id="IPR000821">
    <property type="entry name" value="Ala_racemase"/>
</dbReference>
<gene>
    <name evidence="6" type="ORF">A8L58_10615</name>
    <name evidence="5" type="ORF">AXH35_09175</name>
</gene>
<dbReference type="OrthoDB" id="2986620at2"/>
<dbReference type="GO" id="GO:0030170">
    <property type="term" value="F:pyridoxal phosphate binding"/>
    <property type="evidence" value="ECO:0007669"/>
    <property type="project" value="TreeGrafter"/>
</dbReference>
<keyword evidence="2" id="KW-0663">Pyridoxal phosphate</keyword>